<keyword evidence="7 11" id="KW-1133">Transmembrane helix</keyword>
<evidence type="ECO:0000259" key="13">
    <source>
        <dbReference type="Pfam" id="PF02931"/>
    </source>
</evidence>
<gene>
    <name evidence="15" type="primary">GLRA2</name>
    <name evidence="15" type="ORF">DERF_016034</name>
</gene>
<evidence type="ECO:0000259" key="14">
    <source>
        <dbReference type="Pfam" id="PF02932"/>
    </source>
</evidence>
<evidence type="ECO:0000256" key="11">
    <source>
        <dbReference type="RuleBase" id="RU000687"/>
    </source>
</evidence>
<dbReference type="EMBL" id="ASGP02000009">
    <property type="protein sequence ID" value="KAH9491305.1"/>
    <property type="molecule type" value="Genomic_DNA"/>
</dbReference>
<feature type="domain" description="Neurotransmitter-gated ion-channel ligand-binding" evidence="13">
    <location>
        <begin position="417"/>
        <end position="611"/>
    </location>
</feature>
<dbReference type="GO" id="GO:0005230">
    <property type="term" value="F:extracellular ligand-gated monoatomic ion channel activity"/>
    <property type="evidence" value="ECO:0007669"/>
    <property type="project" value="InterPro"/>
</dbReference>
<feature type="transmembrane region" description="Helical" evidence="11">
    <location>
        <begin position="676"/>
        <end position="699"/>
    </location>
</feature>
<protein>
    <submittedName>
        <fullName evidence="15">Glycine receptor subunit alpha-2</fullName>
    </submittedName>
</protein>
<dbReference type="InterPro" id="IPR036734">
    <property type="entry name" value="Neur_chan_lig-bd_sf"/>
</dbReference>
<keyword evidence="5 11" id="KW-0812">Transmembrane</keyword>
<dbReference type="Pfam" id="PF02931">
    <property type="entry name" value="Neur_chan_LBD"/>
    <property type="match status" value="1"/>
</dbReference>
<dbReference type="PROSITE" id="PS00236">
    <property type="entry name" value="NEUROTR_ION_CHANNEL"/>
    <property type="match status" value="1"/>
</dbReference>
<dbReference type="GO" id="GO:0004888">
    <property type="term" value="F:transmembrane signaling receptor activity"/>
    <property type="evidence" value="ECO:0007669"/>
    <property type="project" value="InterPro"/>
</dbReference>
<dbReference type="InterPro" id="IPR006201">
    <property type="entry name" value="Neur_channel"/>
</dbReference>
<dbReference type="Gene3D" id="1.20.58.390">
    <property type="entry name" value="Neurotransmitter-gated ion-channel transmembrane domain"/>
    <property type="match status" value="1"/>
</dbReference>
<keyword evidence="10 11" id="KW-0407">Ion channel</keyword>
<accession>A0A922L0V4</accession>
<evidence type="ECO:0000256" key="1">
    <source>
        <dbReference type="ARBA" id="ARBA00004141"/>
    </source>
</evidence>
<comment type="subcellular location">
    <subcellularLocation>
        <location evidence="2">Cell membrane</location>
    </subcellularLocation>
    <subcellularLocation>
        <location evidence="1">Membrane</location>
        <topology evidence="1">Multi-pass membrane protein</topology>
    </subcellularLocation>
</comment>
<evidence type="ECO:0000256" key="5">
    <source>
        <dbReference type="ARBA" id="ARBA00022692"/>
    </source>
</evidence>
<keyword evidence="9 11" id="KW-0472">Membrane</keyword>
<keyword evidence="6" id="KW-0732">Signal</keyword>
<feature type="transmembrane region" description="Helical" evidence="11">
    <location>
        <begin position="49"/>
        <end position="70"/>
    </location>
</feature>
<feature type="region of interest" description="Disordered" evidence="12">
    <location>
        <begin position="708"/>
        <end position="752"/>
    </location>
</feature>
<dbReference type="Gene3D" id="2.70.170.10">
    <property type="entry name" value="Neurotransmitter-gated ion-channel ligand-binding domain"/>
    <property type="match status" value="1"/>
</dbReference>
<keyword evidence="15" id="KW-0675">Receptor</keyword>
<dbReference type="PANTHER" id="PTHR18945">
    <property type="entry name" value="NEUROTRANSMITTER GATED ION CHANNEL"/>
    <property type="match status" value="1"/>
</dbReference>
<reference evidence="15" key="2">
    <citation type="journal article" date="2022" name="Res Sq">
        <title>Comparative Genomics Reveals Insights into the Divergent Evolution of Astigmatic Mites and Household Pest Adaptations.</title>
        <authorList>
            <person name="Xiong Q."/>
            <person name="Wan A.T.-Y."/>
            <person name="Liu X.-Y."/>
            <person name="Fung C.S.-H."/>
            <person name="Xiao X."/>
            <person name="Malainual N."/>
            <person name="Hou J."/>
            <person name="Wang L."/>
            <person name="Wang M."/>
            <person name="Yang K."/>
            <person name="Cui Y."/>
            <person name="Leung E."/>
            <person name="Nong W."/>
            <person name="Shin S.-K."/>
            <person name="Au S."/>
            <person name="Jeong K.Y."/>
            <person name="Chew F.T."/>
            <person name="Hui J."/>
            <person name="Leung T.F."/>
            <person name="Tungtrongchitr A."/>
            <person name="Zhong N."/>
            <person name="Liu Z."/>
            <person name="Tsui S."/>
        </authorList>
    </citation>
    <scope>NUCLEOTIDE SEQUENCE</scope>
    <source>
        <strain evidence="15">Derf</strain>
        <tissue evidence="15">Whole organism</tissue>
    </source>
</reference>
<feature type="compositionally biased region" description="Low complexity" evidence="12">
    <location>
        <begin position="742"/>
        <end position="752"/>
    </location>
</feature>
<feature type="compositionally biased region" description="Polar residues" evidence="12">
    <location>
        <begin position="727"/>
        <end position="741"/>
    </location>
</feature>
<dbReference type="SUPFAM" id="SSF90112">
    <property type="entry name" value="Neurotransmitter-gated ion-channel transmembrane pore"/>
    <property type="match status" value="1"/>
</dbReference>
<feature type="compositionally biased region" description="Low complexity" evidence="12">
    <location>
        <begin position="291"/>
        <end position="311"/>
    </location>
</feature>
<keyword evidence="4" id="KW-1003">Cell membrane</keyword>
<comment type="caution">
    <text evidence="15">The sequence shown here is derived from an EMBL/GenBank/DDBJ whole genome shotgun (WGS) entry which is preliminary data.</text>
</comment>
<dbReference type="InterPro" id="IPR036719">
    <property type="entry name" value="Neuro-gated_channel_TM_sf"/>
</dbReference>
<dbReference type="Pfam" id="PF02932">
    <property type="entry name" value="Neur_chan_memb"/>
    <property type="match status" value="1"/>
</dbReference>
<dbReference type="PRINTS" id="PR00253">
    <property type="entry name" value="GABAARECEPTR"/>
</dbReference>
<dbReference type="PRINTS" id="PR00252">
    <property type="entry name" value="NRIONCHANNEL"/>
</dbReference>
<dbReference type="GO" id="GO:0005254">
    <property type="term" value="F:chloride channel activity"/>
    <property type="evidence" value="ECO:0007669"/>
    <property type="project" value="UniProtKB-ARBA"/>
</dbReference>
<evidence type="ECO:0000256" key="7">
    <source>
        <dbReference type="ARBA" id="ARBA00022989"/>
    </source>
</evidence>
<evidence type="ECO:0000313" key="16">
    <source>
        <dbReference type="Proteomes" id="UP000790347"/>
    </source>
</evidence>
<dbReference type="CDD" id="cd19049">
    <property type="entry name" value="LGIC_TM_anion"/>
    <property type="match status" value="1"/>
</dbReference>
<evidence type="ECO:0000256" key="9">
    <source>
        <dbReference type="ARBA" id="ARBA00023136"/>
    </source>
</evidence>
<dbReference type="InterPro" id="IPR006202">
    <property type="entry name" value="Neur_chan_lig-bd"/>
</dbReference>
<dbReference type="GO" id="GO:0005886">
    <property type="term" value="C:plasma membrane"/>
    <property type="evidence" value="ECO:0007669"/>
    <property type="project" value="UniProtKB-SubCell"/>
</dbReference>
<name>A0A922L0V4_DERFA</name>
<keyword evidence="3 11" id="KW-0813">Transport</keyword>
<evidence type="ECO:0000256" key="6">
    <source>
        <dbReference type="ARBA" id="ARBA00022729"/>
    </source>
</evidence>
<dbReference type="InterPro" id="IPR038050">
    <property type="entry name" value="Neuro_actylchol_rec"/>
</dbReference>
<feature type="transmembrane region" description="Helical" evidence="11">
    <location>
        <begin position="797"/>
        <end position="817"/>
    </location>
</feature>
<reference evidence="15" key="1">
    <citation type="submission" date="2013-05" db="EMBL/GenBank/DDBJ databases">
        <authorList>
            <person name="Yim A.K.Y."/>
            <person name="Chan T.F."/>
            <person name="Ji K.M."/>
            <person name="Liu X.Y."/>
            <person name="Zhou J.W."/>
            <person name="Li R.Q."/>
            <person name="Yang K.Y."/>
            <person name="Li J."/>
            <person name="Li M."/>
            <person name="Law P.T.W."/>
            <person name="Wu Y.L."/>
            <person name="Cai Z.L."/>
            <person name="Qin H."/>
            <person name="Bao Y."/>
            <person name="Leung R.K.K."/>
            <person name="Ng P.K.S."/>
            <person name="Zou J."/>
            <person name="Zhong X.J."/>
            <person name="Ran P.X."/>
            <person name="Zhong N.S."/>
            <person name="Liu Z.G."/>
            <person name="Tsui S.K.W."/>
        </authorList>
    </citation>
    <scope>NUCLEOTIDE SEQUENCE</scope>
    <source>
        <strain evidence="15">Derf</strain>
        <tissue evidence="15">Whole organism</tissue>
    </source>
</reference>
<dbReference type="InterPro" id="IPR006028">
    <property type="entry name" value="GABAA/Glycine_rcpt"/>
</dbReference>
<feature type="domain" description="Neurotransmitter-gated ion-channel transmembrane" evidence="14">
    <location>
        <begin position="618"/>
        <end position="748"/>
    </location>
</feature>
<organism evidence="15 16">
    <name type="scientific">Dermatophagoides farinae</name>
    <name type="common">American house dust mite</name>
    <dbReference type="NCBI Taxonomy" id="6954"/>
    <lineage>
        <taxon>Eukaryota</taxon>
        <taxon>Metazoa</taxon>
        <taxon>Ecdysozoa</taxon>
        <taxon>Arthropoda</taxon>
        <taxon>Chelicerata</taxon>
        <taxon>Arachnida</taxon>
        <taxon>Acari</taxon>
        <taxon>Acariformes</taxon>
        <taxon>Sarcoptiformes</taxon>
        <taxon>Astigmata</taxon>
        <taxon>Psoroptidia</taxon>
        <taxon>Analgoidea</taxon>
        <taxon>Pyroglyphidae</taxon>
        <taxon>Dermatophagoidinae</taxon>
        <taxon>Dermatophagoides</taxon>
    </lineage>
</organism>
<evidence type="ECO:0000256" key="4">
    <source>
        <dbReference type="ARBA" id="ARBA00022475"/>
    </source>
</evidence>
<keyword evidence="8 11" id="KW-0406">Ion transport</keyword>
<dbReference type="AlphaFoldDB" id="A0A922L0V4"/>
<evidence type="ECO:0000256" key="12">
    <source>
        <dbReference type="SAM" id="MobiDB-lite"/>
    </source>
</evidence>
<proteinExistence type="inferred from homology"/>
<keyword evidence="16" id="KW-1185">Reference proteome</keyword>
<feature type="region of interest" description="Disordered" evidence="12">
    <location>
        <begin position="265"/>
        <end position="311"/>
    </location>
</feature>
<evidence type="ECO:0000313" key="15">
    <source>
        <dbReference type="EMBL" id="KAH9491305.1"/>
    </source>
</evidence>
<comment type="similarity">
    <text evidence="11">Belongs to the ligand-gated ion channel (TC 1.A.9) family.</text>
</comment>
<evidence type="ECO:0000256" key="3">
    <source>
        <dbReference type="ARBA" id="ARBA00022448"/>
    </source>
</evidence>
<feature type="transmembrane region" description="Helical" evidence="11">
    <location>
        <begin position="618"/>
        <end position="637"/>
    </location>
</feature>
<evidence type="ECO:0000256" key="8">
    <source>
        <dbReference type="ARBA" id="ARBA00023065"/>
    </source>
</evidence>
<dbReference type="InterPro" id="IPR018000">
    <property type="entry name" value="Neurotransmitter_ion_chnl_CS"/>
</dbReference>
<evidence type="ECO:0000256" key="10">
    <source>
        <dbReference type="ARBA" id="ARBA00023303"/>
    </source>
</evidence>
<dbReference type="InterPro" id="IPR006029">
    <property type="entry name" value="Neurotrans-gated_channel_TM"/>
</dbReference>
<sequence length="822" mass="95656">MSIEKAGHICLTTLEYAFERSRSLTTQCPSCGLRLIIRYDHLVNRASSLGVIIGISALIGYHLGANSGWINQFSRKLIRFFNFRNDPESQQRRQRQQALDMKKIFRKYDYQTSSSSSLSSSLPLQSNDSAFNTMQSGSDYEEYDDQLYDMFTYNKYYDDDLFTNLNSPSNVNDNRNRFFHSKTVDKIDQVLHQIDDIKKSIVEIDDELYHVTGSKYANFNPDFFTLADIGWDDESSSFSDGGPISVRNTNMIHSTMDMNNRNSKSIYRKRKHRSINNNNNNNKGEQYSSRPQMMQTPTTTTNDHHQQQQQSTYEYYDDGEMELEQRRSSRQSFGSTETNIQQLEWDETECEFCFHYQSTSTAMDSNEPLLIDDKSIEQIDQTNSSSSSSCSTMITQPIMMTDEQKLQNMQDLFEEAKHLNQVEIGLKLLHFGPVDEKKSQFTVLVHVYTWWNDHRLSLPDQMANSTRLSYLDVDWTDITRIWRPTIHFANAVPFTADILTDKLSGQISGTISGDGRVFLIKRTQLTASCKFNIKFYPMDKQQCWIEIESNSMTARNFQMKWLDEQPIEIPDNFNWANFGLKNLTTQTVRMTYRNGGPYVRLAATFELRRHMTHHIFNVYLPSTLFVISSWSSFWIHIPAAPARVALVLTTMLTHVTSTKAVLDQIPRTKFVSSLDIWIIMCTMFIFAAIIEYATVNYFYTKPERIQDKKSRSNTTTMPNRQQQQQQDLSSTQLDINGNRPDSSSSNNTNSSNNKSMAKFVYYWHDIWQKILPPFNNNDDDNFNAKKIALKIDHRSRFIFPITFLLFNIFYWTILAIYSDQIE</sequence>
<dbReference type="GO" id="GO:0099095">
    <property type="term" value="F:ligand-gated monoatomic anion channel activity"/>
    <property type="evidence" value="ECO:0007669"/>
    <property type="project" value="UniProtKB-ARBA"/>
</dbReference>
<dbReference type="Proteomes" id="UP000790347">
    <property type="component" value="Unassembled WGS sequence"/>
</dbReference>
<evidence type="ECO:0000256" key="2">
    <source>
        <dbReference type="ARBA" id="ARBA00004236"/>
    </source>
</evidence>
<dbReference type="SUPFAM" id="SSF63712">
    <property type="entry name" value="Nicotinic receptor ligand binding domain-like"/>
    <property type="match status" value="1"/>
</dbReference>